<feature type="compositionally biased region" description="Polar residues" evidence="3">
    <location>
        <begin position="1"/>
        <end position="11"/>
    </location>
</feature>
<protein>
    <recommendedName>
        <fullName evidence="2">Putative nickel insertion protein</fullName>
    </recommendedName>
</protein>
<evidence type="ECO:0000256" key="1">
    <source>
        <dbReference type="ARBA" id="ARBA00022596"/>
    </source>
</evidence>
<reference evidence="4 5" key="1">
    <citation type="submission" date="2019-02" db="EMBL/GenBank/DDBJ databases">
        <title>Deep-cultivation of Planctomycetes and their phenomic and genomic characterization uncovers novel biology.</title>
        <authorList>
            <person name="Wiegand S."/>
            <person name="Jogler M."/>
            <person name="Boedeker C."/>
            <person name="Pinto D."/>
            <person name="Vollmers J."/>
            <person name="Rivas-Marin E."/>
            <person name="Kohn T."/>
            <person name="Peeters S.H."/>
            <person name="Heuer A."/>
            <person name="Rast P."/>
            <person name="Oberbeckmann S."/>
            <person name="Bunk B."/>
            <person name="Jeske O."/>
            <person name="Meyerdierks A."/>
            <person name="Storesund J.E."/>
            <person name="Kallscheuer N."/>
            <person name="Luecker S."/>
            <person name="Lage O.M."/>
            <person name="Pohl T."/>
            <person name="Merkel B.J."/>
            <person name="Hornburger P."/>
            <person name="Mueller R.-W."/>
            <person name="Bruemmer F."/>
            <person name="Labrenz M."/>
            <person name="Spormann A.M."/>
            <person name="Op den Camp H."/>
            <person name="Overmann J."/>
            <person name="Amann R."/>
            <person name="Jetten M.S.M."/>
            <person name="Mascher T."/>
            <person name="Medema M.H."/>
            <person name="Devos D.P."/>
            <person name="Kaster A.-K."/>
            <person name="Ovreas L."/>
            <person name="Rohde M."/>
            <person name="Galperin M.Y."/>
            <person name="Jogler C."/>
        </authorList>
    </citation>
    <scope>NUCLEOTIDE SEQUENCE [LARGE SCALE GENOMIC DNA]</scope>
    <source>
        <strain evidence="4 5">Poly30</strain>
    </source>
</reference>
<dbReference type="NCBIfam" id="TIGR00299">
    <property type="entry name" value="nickel pincer cofactor biosynthesis protein LarC"/>
    <property type="match status" value="1"/>
</dbReference>
<organism evidence="4 5">
    <name type="scientific">Saltatorellus ferox</name>
    <dbReference type="NCBI Taxonomy" id="2528018"/>
    <lineage>
        <taxon>Bacteria</taxon>
        <taxon>Pseudomonadati</taxon>
        <taxon>Planctomycetota</taxon>
        <taxon>Planctomycetia</taxon>
        <taxon>Planctomycetia incertae sedis</taxon>
        <taxon>Saltatorellus</taxon>
    </lineage>
</organism>
<dbReference type="HAMAP" id="MF_01074">
    <property type="entry name" value="LarC"/>
    <property type="match status" value="1"/>
</dbReference>
<dbReference type="PANTHER" id="PTHR36566">
    <property type="entry name" value="NICKEL INSERTION PROTEIN-RELATED"/>
    <property type="match status" value="1"/>
</dbReference>
<evidence type="ECO:0000256" key="2">
    <source>
        <dbReference type="HAMAP-Rule" id="MF_01074"/>
    </source>
</evidence>
<comment type="similarity">
    <text evidence="2">Belongs to the LarC family.</text>
</comment>
<dbReference type="RefSeq" id="WP_145197455.1">
    <property type="nucleotide sequence ID" value="NZ_CP036434.1"/>
</dbReference>
<dbReference type="AlphaFoldDB" id="A0A518ES15"/>
<gene>
    <name evidence="4" type="ORF">Poly30_24000</name>
</gene>
<proteinExistence type="inferred from homology"/>
<dbReference type="GO" id="GO:0016829">
    <property type="term" value="F:lyase activity"/>
    <property type="evidence" value="ECO:0007669"/>
    <property type="project" value="UniProtKB-UniRule"/>
</dbReference>
<dbReference type="GO" id="GO:0016151">
    <property type="term" value="F:nickel cation binding"/>
    <property type="evidence" value="ECO:0007669"/>
    <property type="project" value="UniProtKB-UniRule"/>
</dbReference>
<name>A0A518ES15_9BACT</name>
<dbReference type="Proteomes" id="UP000320390">
    <property type="component" value="Chromosome"/>
</dbReference>
<evidence type="ECO:0000313" key="5">
    <source>
        <dbReference type="Proteomes" id="UP000320390"/>
    </source>
</evidence>
<keyword evidence="5" id="KW-1185">Reference proteome</keyword>
<feature type="region of interest" description="Disordered" evidence="3">
    <location>
        <begin position="1"/>
        <end position="22"/>
    </location>
</feature>
<keyword evidence="1 2" id="KW-0533">Nickel</keyword>
<sequence length="449" mass="47072">MAQDHTASSESPRLPGPAGGPTDLFLEPFGGLAGDMLLAGLLDLGDERFRLEHLQELAEAFVPGEAKLSASTAWRGSLSGTHLDVVTPETKAPPHRHLGDLAEIVERSPLSPAARAFTMGVLRRIAVAEGRVHGCSPEEIHFHEVGAVDTLIDVGGVALALERLGIERVFAAPPILGSGVVRCAHGEMPVPAPATAEILRGAATIAGGGGGERCTPTGAALLLELLELGHVPESAAGRVGETPGSWTSEAIGYGAGTRDPREGPPNLLRVQLGQSGACRGTWQGARGSSDGLADGLPDGRTETIDELRVNVDDMTAEDIGFLVGRLREAGALDVFTSPIAMKKDRPAVLITVLSRPEDRSALTSVLFEHSSTFGVRWSSADRTVLGRRFDTLEVEGVPVRIKRRLGPGGAETAWLEHDDLVALAGHFGVSLEAARRRVLGRLQDGGQAG</sequence>
<evidence type="ECO:0000313" key="4">
    <source>
        <dbReference type="EMBL" id="QDV06883.1"/>
    </source>
</evidence>
<dbReference type="Gene3D" id="3.30.70.1380">
    <property type="entry name" value="Transcriptional regulatory protein pf0864 domain like"/>
    <property type="match status" value="1"/>
</dbReference>
<dbReference type="Pfam" id="PF01969">
    <property type="entry name" value="Ni_insertion"/>
    <property type="match status" value="1"/>
</dbReference>
<dbReference type="InterPro" id="IPR002822">
    <property type="entry name" value="Ni_insertion"/>
</dbReference>
<keyword evidence="2" id="KW-0456">Lyase</keyword>
<evidence type="ECO:0000256" key="3">
    <source>
        <dbReference type="SAM" id="MobiDB-lite"/>
    </source>
</evidence>
<dbReference type="EMBL" id="CP036434">
    <property type="protein sequence ID" value="QDV06883.1"/>
    <property type="molecule type" value="Genomic_DNA"/>
</dbReference>
<accession>A0A518ES15</accession>
<dbReference type="PANTHER" id="PTHR36566:SF1">
    <property type="entry name" value="PYRIDINIUM-3,5-BISTHIOCARBOXYLIC ACID MONONUCLEOTIDE NICKEL INSERTION PROTEIN"/>
    <property type="match status" value="1"/>
</dbReference>
<dbReference type="OrthoDB" id="9765625at2"/>